<accession>A0ACD5Y5L8</accession>
<reference evidence="1" key="1">
    <citation type="submission" date="2021-05" db="EMBL/GenBank/DDBJ databases">
        <authorList>
            <person name="Scholz U."/>
            <person name="Mascher M."/>
            <person name="Fiebig A."/>
        </authorList>
    </citation>
    <scope>NUCLEOTIDE SEQUENCE [LARGE SCALE GENOMIC DNA]</scope>
</reference>
<evidence type="ECO:0000313" key="2">
    <source>
        <dbReference type="Proteomes" id="UP001732700"/>
    </source>
</evidence>
<dbReference type="Proteomes" id="UP001732700">
    <property type="component" value="Chromosome 5C"/>
</dbReference>
<dbReference type="EnsemblPlants" id="AVESA.00010b.r2.5CG0912450.3">
    <property type="protein sequence ID" value="AVESA.00010b.r2.5CG0912450.3.CDS"/>
    <property type="gene ID" value="AVESA.00010b.r2.5CG0912450"/>
</dbReference>
<organism evidence="1 2">
    <name type="scientific">Avena sativa</name>
    <name type="common">Oat</name>
    <dbReference type="NCBI Taxonomy" id="4498"/>
    <lineage>
        <taxon>Eukaryota</taxon>
        <taxon>Viridiplantae</taxon>
        <taxon>Streptophyta</taxon>
        <taxon>Embryophyta</taxon>
        <taxon>Tracheophyta</taxon>
        <taxon>Spermatophyta</taxon>
        <taxon>Magnoliopsida</taxon>
        <taxon>Liliopsida</taxon>
        <taxon>Poales</taxon>
        <taxon>Poaceae</taxon>
        <taxon>BOP clade</taxon>
        <taxon>Pooideae</taxon>
        <taxon>Poodae</taxon>
        <taxon>Poeae</taxon>
        <taxon>Poeae Chloroplast Group 1 (Aveneae type)</taxon>
        <taxon>Aveninae</taxon>
        <taxon>Avena</taxon>
    </lineage>
</organism>
<name>A0ACD5Y5L8_AVESA</name>
<proteinExistence type="predicted"/>
<evidence type="ECO:0000313" key="1">
    <source>
        <dbReference type="EnsemblPlants" id="AVESA.00010b.r2.5CG0912450.3.CDS"/>
    </source>
</evidence>
<sequence length="768" mass="84129">MPPANDPPAALPLTLDLEDFKGDFSFDALFGNLVDELLPEFRGDDAAGVPPPPPPLLGAAPPVFPAVDELLGLFKHSCKELVDLRRQIDKRLQNLKKEVATQDAKHRKTLGELEKGVDGLFDSFARLDSRISSVGQTAAKIGDHLQSAESQRETASQTIDLIKYLMEFNSTPGDLMELSPLFSDDSRVAEAASIAQKLQLENRLLSRFDTASQRRELSTMAECAKILSQFNRGTSAMQHYVATRPMFIDVEIMNTDIQVVLGDDGPEADSSTIAEGLSILYKEIADTVRKEATTITAVFPSPNEVMSILVQRVLEQRVTAILDKLLIRPSLASLPPIEGGGLLHYLRVLAVAYDKTKELAKELQSIGCGDLDIEGLTESIYVSHKDEYTEFEQASLRQLYQSKMAELRAEAKQQSDSTGSIGRAKGASLTTSPQQLLSVTVVTEFVRWNEEAISRCTLLFSQPTTVAANVRSIFACLLDQASQYLTEGLDRARECLNEAAVMRDRFVIGTSVSRRLAAAAASGAEAAAAQGESSFRSFMIAVQRCASSVALLQQYFSNTISRLLLPVDGAHPSACEDMGSAVSVVEAAAHKGLLQCIDTVMCEVERLLSSEQKATDYRSPDDGAAPDHRPTNACIRIVAYLSRVLEVAFSALEGLNKQSFLTELGNRLHKGLLIHWQKFTFSPSGGLRLKRDITEYGEFVRSFNAPSIDEKFELLGIMANVFIVAPESLASLFEGTPSIRKDALRFIQLRDDYKTAKIASMLNSIMSE</sequence>
<protein>
    <submittedName>
        <fullName evidence="1">Uncharacterized protein</fullName>
    </submittedName>
</protein>
<keyword evidence="2" id="KW-1185">Reference proteome</keyword>
<reference evidence="1" key="2">
    <citation type="submission" date="2025-09" db="UniProtKB">
        <authorList>
            <consortium name="EnsemblPlants"/>
        </authorList>
    </citation>
    <scope>IDENTIFICATION</scope>
</reference>